<evidence type="ECO:0000313" key="10">
    <source>
        <dbReference type="Proteomes" id="UP000007730"/>
    </source>
</evidence>
<dbReference type="KEGG" id="oca:OCAR_4429"/>
<dbReference type="EC" id="1.13.12.3" evidence="3"/>
<dbReference type="RefSeq" id="WP_012561606.1">
    <property type="nucleotide sequence ID" value="NC_011386.1"/>
</dbReference>
<dbReference type="Proteomes" id="UP000007730">
    <property type="component" value="Chromosome"/>
</dbReference>
<feature type="region of interest" description="Disordered" evidence="7">
    <location>
        <begin position="443"/>
        <end position="482"/>
    </location>
</feature>
<gene>
    <name evidence="9" type="ordered locus">OCA5_c01020</name>
</gene>
<dbReference type="HOGENOM" id="CLU_004498_10_3_5"/>
<dbReference type="GO" id="GO:0050361">
    <property type="term" value="F:tryptophan 2-monooxygenase activity"/>
    <property type="evidence" value="ECO:0007669"/>
    <property type="project" value="UniProtKB-EC"/>
</dbReference>
<dbReference type="SUPFAM" id="SSF51905">
    <property type="entry name" value="FAD/NAD(P)-binding domain"/>
    <property type="match status" value="1"/>
</dbReference>
<evidence type="ECO:0000256" key="1">
    <source>
        <dbReference type="ARBA" id="ARBA00004814"/>
    </source>
</evidence>
<dbReference type="Pfam" id="PF13450">
    <property type="entry name" value="NAD_binding_8"/>
    <property type="match status" value="1"/>
</dbReference>
<dbReference type="KEGG" id="ocg:OCA5_c01020"/>
<dbReference type="Pfam" id="PF01593">
    <property type="entry name" value="Amino_oxidase"/>
    <property type="match status" value="1"/>
</dbReference>
<comment type="catalytic activity">
    <reaction evidence="6">
        <text>L-tryptophan + O2 = indole-3-acetamide + CO2 + H2O</text>
        <dbReference type="Rhea" id="RHEA:16165"/>
        <dbReference type="ChEBI" id="CHEBI:15377"/>
        <dbReference type="ChEBI" id="CHEBI:15379"/>
        <dbReference type="ChEBI" id="CHEBI:16031"/>
        <dbReference type="ChEBI" id="CHEBI:16526"/>
        <dbReference type="ChEBI" id="CHEBI:57912"/>
        <dbReference type="EC" id="1.13.12.3"/>
    </reaction>
</comment>
<proteinExistence type="inferred from homology"/>
<dbReference type="PANTHER" id="PTHR10742:SF410">
    <property type="entry name" value="LYSINE-SPECIFIC HISTONE DEMETHYLASE 2"/>
    <property type="match status" value="1"/>
</dbReference>
<dbReference type="AlphaFoldDB" id="B6JCJ5"/>
<feature type="domain" description="Amine oxidase" evidence="8">
    <location>
        <begin position="203"/>
        <end position="436"/>
    </location>
</feature>
<protein>
    <recommendedName>
        <fullName evidence="4">Tryptophan 2-monooxygenase</fullName>
        <ecNumber evidence="3">1.13.12.3</ecNumber>
    </recommendedName>
</protein>
<dbReference type="eggNOG" id="COG1231">
    <property type="taxonomic scope" value="Bacteria"/>
</dbReference>
<dbReference type="InterPro" id="IPR050281">
    <property type="entry name" value="Flavin_monoamine_oxidase"/>
</dbReference>
<comment type="similarity">
    <text evidence="2">Belongs to the tryptophan 2-monooxygenase family.</text>
</comment>
<name>B6JCJ5_AFIC5</name>
<dbReference type="Gene3D" id="3.50.50.60">
    <property type="entry name" value="FAD/NAD(P)-binding domain"/>
    <property type="match status" value="1"/>
</dbReference>
<dbReference type="PRINTS" id="PR00420">
    <property type="entry name" value="RNGMNOXGNASE"/>
</dbReference>
<dbReference type="EMBL" id="CP002826">
    <property type="protein sequence ID" value="AEI04834.1"/>
    <property type="molecule type" value="Genomic_DNA"/>
</dbReference>
<keyword evidence="5" id="KW-0073">Auxin biosynthesis</keyword>
<dbReference type="SUPFAM" id="SSF54373">
    <property type="entry name" value="FAD-linked reductases, C-terminal domain"/>
    <property type="match status" value="1"/>
</dbReference>
<dbReference type="OrthoDB" id="9790035at2"/>
<dbReference type="Gene3D" id="3.90.660.10">
    <property type="match status" value="1"/>
</dbReference>
<evidence type="ECO:0000256" key="3">
    <source>
        <dbReference type="ARBA" id="ARBA00012535"/>
    </source>
</evidence>
<organism evidence="9 10">
    <name type="scientific">Afipia carboxidovorans (strain ATCC 49405 / DSM 1227 / KCTC 32145 / OM5)</name>
    <name type="common">Oligotropha carboxidovorans</name>
    <dbReference type="NCBI Taxonomy" id="504832"/>
    <lineage>
        <taxon>Bacteria</taxon>
        <taxon>Pseudomonadati</taxon>
        <taxon>Pseudomonadota</taxon>
        <taxon>Alphaproteobacteria</taxon>
        <taxon>Hyphomicrobiales</taxon>
        <taxon>Nitrobacteraceae</taxon>
        <taxon>Afipia</taxon>
    </lineage>
</organism>
<evidence type="ECO:0000256" key="6">
    <source>
        <dbReference type="ARBA" id="ARBA00047321"/>
    </source>
</evidence>
<feature type="compositionally biased region" description="Basic residues" evidence="7">
    <location>
        <begin position="453"/>
        <end position="464"/>
    </location>
</feature>
<reference evidence="9 10" key="1">
    <citation type="journal article" date="2011" name="J. Bacteriol.">
        <title>Complete genome sequences of the chemolithoautotrophic Oligotropha carboxidovorans strains OM4 and OM5.</title>
        <authorList>
            <person name="Volland S."/>
            <person name="Rachinger M."/>
            <person name="Strittmatter A."/>
            <person name="Daniel R."/>
            <person name="Gottschalk G."/>
            <person name="Meyer O."/>
        </authorList>
    </citation>
    <scope>NUCLEOTIDE SEQUENCE [LARGE SCALE GENOMIC DNA]</scope>
    <source>
        <strain evidence="10">ATCC 49405 / DSM 1227 / KCTC 32145 / OM5</strain>
    </source>
</reference>
<comment type="pathway">
    <text evidence="1">Plant hormone metabolism; auxin biosynthesis.</text>
</comment>
<evidence type="ECO:0000256" key="2">
    <source>
        <dbReference type="ARBA" id="ARBA00005833"/>
    </source>
</evidence>
<dbReference type="PATRIC" id="fig|504832.7.peg.108"/>
<dbReference type="STRING" id="504832.OCA5_c01020"/>
<evidence type="ECO:0000256" key="4">
    <source>
        <dbReference type="ARBA" id="ARBA00017871"/>
    </source>
</evidence>
<dbReference type="InterPro" id="IPR002937">
    <property type="entry name" value="Amino_oxidase"/>
</dbReference>
<dbReference type="PANTHER" id="PTHR10742">
    <property type="entry name" value="FLAVIN MONOAMINE OXIDASE"/>
    <property type="match status" value="1"/>
</dbReference>
<accession>B6JCJ5</accession>
<evidence type="ECO:0000256" key="7">
    <source>
        <dbReference type="SAM" id="MobiDB-lite"/>
    </source>
</evidence>
<keyword evidence="10" id="KW-1185">Reference proteome</keyword>
<evidence type="ECO:0000313" key="9">
    <source>
        <dbReference type="EMBL" id="AEI04834.1"/>
    </source>
</evidence>
<dbReference type="InterPro" id="IPR036188">
    <property type="entry name" value="FAD/NAD-bd_sf"/>
</dbReference>
<evidence type="ECO:0000256" key="5">
    <source>
        <dbReference type="ARBA" id="ARBA00023070"/>
    </source>
</evidence>
<dbReference type="GO" id="GO:0009851">
    <property type="term" value="P:auxin biosynthetic process"/>
    <property type="evidence" value="ECO:0007669"/>
    <property type="project" value="UniProtKB-KW"/>
</dbReference>
<sequence length="482" mass="50603">MNLTRRELMAAAAVLAMPGVRGAARAAGLPREVDVAIIGAGAAGIAAARKISAAGKSVLMLEASPRLGGRCVTDVETFDVPFDRGARSLYASASNPLTELARSQQVDVVPAARGQRIRIGRRNARAGETEDFLALMVRVNRSMAEAVRGRADVAVAKALPQDLREWRNTVEFQLGPLSNGDDLDRFSTADLLSFAQRDPAASCRQGVGTLITRLAGSLPVALNTPVTGVRWSGRDVQLETRAGNLSARAVIVTASVNVLNTGVIKFTPDLPKRQAEALSHLSLGTRERIALDLPGNPLGLGRDEVLIEQSHSARTGLLLANTGGSSLCQVDVGGAFGRELSAEGEAAMIEFAQDWLRNLFGGDIAKVTTRASVTRWGAEPYVLGAMSVAAPGGQPSRRVLAEPLGALFFAGEALHEALGGTVAGAWISGERAADAALHKIAGAKAERPAAAKPAKKRRAPAPKARHPEPLPRSGLRWPNAGR</sequence>
<evidence type="ECO:0000259" key="8">
    <source>
        <dbReference type="Pfam" id="PF01593"/>
    </source>
</evidence>